<organism evidence="7 8">
    <name type="scientific">Arcobacter porcinus</name>
    <dbReference type="NCBI Taxonomy" id="1935204"/>
    <lineage>
        <taxon>Bacteria</taxon>
        <taxon>Pseudomonadati</taxon>
        <taxon>Campylobacterota</taxon>
        <taxon>Epsilonproteobacteria</taxon>
        <taxon>Campylobacterales</taxon>
        <taxon>Arcobacteraceae</taxon>
        <taxon>Arcobacter</taxon>
    </lineage>
</organism>
<dbReference type="PANTHER" id="PTHR21716:SF4">
    <property type="entry name" value="TRANSMEMBRANE PROTEIN 245"/>
    <property type="match status" value="1"/>
</dbReference>
<gene>
    <name evidence="7" type="ORF">AAX28_01800</name>
</gene>
<feature type="transmembrane region" description="Helical" evidence="6">
    <location>
        <begin position="28"/>
        <end position="47"/>
    </location>
</feature>
<reference evidence="7 8" key="1">
    <citation type="submission" date="2015-05" db="EMBL/GenBank/DDBJ databases">
        <authorList>
            <person name="Rovetto F."/>
            <person name="Cocolin L."/>
            <person name="Illeghems K."/>
            <person name="Van Nieuwerburgh F."/>
            <person name="Houf K."/>
        </authorList>
    </citation>
    <scope>NUCLEOTIDE SEQUENCE [LARGE SCALE GENOMIC DNA]</scope>
    <source>
        <strain evidence="7 8">117434</strain>
    </source>
</reference>
<protein>
    <recommendedName>
        <fullName evidence="9">AI-2E family transporter</fullName>
    </recommendedName>
</protein>
<comment type="caution">
    <text evidence="7">The sequence shown here is derived from an EMBL/GenBank/DDBJ whole genome shotgun (WGS) entry which is preliminary data.</text>
</comment>
<evidence type="ECO:0000256" key="4">
    <source>
        <dbReference type="ARBA" id="ARBA00022989"/>
    </source>
</evidence>
<feature type="transmembrane region" description="Helical" evidence="6">
    <location>
        <begin position="257"/>
        <end position="283"/>
    </location>
</feature>
<proteinExistence type="inferred from homology"/>
<evidence type="ECO:0000256" key="1">
    <source>
        <dbReference type="ARBA" id="ARBA00004141"/>
    </source>
</evidence>
<evidence type="ECO:0000256" key="5">
    <source>
        <dbReference type="ARBA" id="ARBA00023136"/>
    </source>
</evidence>
<feature type="transmembrane region" description="Helical" evidence="6">
    <location>
        <begin position="146"/>
        <end position="163"/>
    </location>
</feature>
<accession>A0ABX2YAA8</accession>
<keyword evidence="4 6" id="KW-1133">Transmembrane helix</keyword>
<evidence type="ECO:0008006" key="9">
    <source>
        <dbReference type="Google" id="ProtNLM"/>
    </source>
</evidence>
<dbReference type="Pfam" id="PF01594">
    <property type="entry name" value="AI-2E_transport"/>
    <property type="match status" value="1"/>
</dbReference>
<evidence type="ECO:0000256" key="2">
    <source>
        <dbReference type="ARBA" id="ARBA00009773"/>
    </source>
</evidence>
<feature type="transmembrane region" description="Helical" evidence="6">
    <location>
        <begin position="303"/>
        <end position="336"/>
    </location>
</feature>
<dbReference type="EMBL" id="LDIR01000004">
    <property type="protein sequence ID" value="OCL90314.1"/>
    <property type="molecule type" value="Genomic_DNA"/>
</dbReference>
<feature type="transmembrane region" description="Helical" evidence="6">
    <location>
        <begin position="195"/>
        <end position="217"/>
    </location>
</feature>
<comment type="subcellular location">
    <subcellularLocation>
        <location evidence="1">Membrane</location>
        <topology evidence="1">Multi-pass membrane protein</topology>
    </subcellularLocation>
</comment>
<evidence type="ECO:0000256" key="6">
    <source>
        <dbReference type="SAM" id="Phobius"/>
    </source>
</evidence>
<evidence type="ECO:0000256" key="3">
    <source>
        <dbReference type="ARBA" id="ARBA00022692"/>
    </source>
</evidence>
<dbReference type="RefSeq" id="WP_083196058.1">
    <property type="nucleotide sequence ID" value="NZ_JANJGF010000005.1"/>
</dbReference>
<dbReference type="PANTHER" id="PTHR21716">
    <property type="entry name" value="TRANSMEMBRANE PROTEIN"/>
    <property type="match status" value="1"/>
</dbReference>
<dbReference type="Proteomes" id="UP000093159">
    <property type="component" value="Unassembled WGS sequence"/>
</dbReference>
<keyword evidence="3 6" id="KW-0812">Transmembrane</keyword>
<dbReference type="InterPro" id="IPR002549">
    <property type="entry name" value="AI-2E-like"/>
</dbReference>
<keyword evidence="5 6" id="KW-0472">Membrane</keyword>
<evidence type="ECO:0000313" key="8">
    <source>
        <dbReference type="Proteomes" id="UP000093159"/>
    </source>
</evidence>
<feature type="transmembrane region" description="Helical" evidence="6">
    <location>
        <begin position="5"/>
        <end position="22"/>
    </location>
</feature>
<evidence type="ECO:0000313" key="7">
    <source>
        <dbReference type="EMBL" id="OCL90314.1"/>
    </source>
</evidence>
<keyword evidence="8" id="KW-1185">Reference proteome</keyword>
<feature type="transmembrane region" description="Helical" evidence="6">
    <location>
        <begin position="59"/>
        <end position="83"/>
    </location>
</feature>
<sequence length="342" mass="38479">MKPIYFLMLLALILFYFLIELFNPFLKAIFVATLLTISTNSLFIKLNSKINNQALSSSIFTLAMTSLFFLPILYCIFSFAGFFNQIDQNLLIKNLTNIKESSLQYISELKFLDDFLQQIVKEIDIGKSVQQLVSFSAYLGKNSAKFMVDMIFILIFYFFFTLFSKQIAQFLKDIAPIDSNDANILFKESSSVMSVVFYSILINAIFQGFLFGIFLSFMGYNGLLLGVLYGFASLIPVVGGILMWLPIAIYEASTGTLFNAILIAVYTIVIISIVADTFIKPMIISYINNKLIQAETKINSLLIFFAIVAGLGSFGFWGMIIGPAMLSLFISIMHLLKKYSSV</sequence>
<feature type="transmembrane region" description="Helical" evidence="6">
    <location>
        <begin position="223"/>
        <end position="245"/>
    </location>
</feature>
<name>A0ABX2YAA8_9BACT</name>
<comment type="similarity">
    <text evidence="2">Belongs to the autoinducer-2 exporter (AI-2E) (TC 2.A.86) family.</text>
</comment>